<dbReference type="PANTHER" id="PTHR47791:SF3">
    <property type="entry name" value="MEIOTICALLY UP-REGULATED GENE 191 PROTEIN"/>
    <property type="match status" value="1"/>
</dbReference>
<dbReference type="InterPro" id="IPR053169">
    <property type="entry name" value="MUG_Protein"/>
</dbReference>
<dbReference type="Gene3D" id="1.50.10.20">
    <property type="match status" value="1"/>
</dbReference>
<evidence type="ECO:0000256" key="1">
    <source>
        <dbReference type="SAM" id="SignalP"/>
    </source>
</evidence>
<evidence type="ECO:0000313" key="2">
    <source>
        <dbReference type="Proteomes" id="UP000694844"/>
    </source>
</evidence>
<dbReference type="RefSeq" id="XP_022333580.1">
    <property type="nucleotide sequence ID" value="XM_022477872.1"/>
</dbReference>
<dbReference type="Pfam" id="PF03663">
    <property type="entry name" value="Glyco_hydro_76"/>
    <property type="match status" value="1"/>
</dbReference>
<proteinExistence type="predicted"/>
<feature type="signal peptide" evidence="1">
    <location>
        <begin position="1"/>
        <end position="23"/>
    </location>
</feature>
<dbReference type="PANTHER" id="PTHR47791">
    <property type="entry name" value="MEIOTICALLY UP-REGULATED GENE 191 PROTEIN"/>
    <property type="match status" value="1"/>
</dbReference>
<dbReference type="GO" id="GO:0005975">
    <property type="term" value="P:carbohydrate metabolic process"/>
    <property type="evidence" value="ECO:0007669"/>
    <property type="project" value="InterPro"/>
</dbReference>
<dbReference type="Proteomes" id="UP000694844">
    <property type="component" value="Chromosome 4"/>
</dbReference>
<dbReference type="SUPFAM" id="SSF48208">
    <property type="entry name" value="Six-hairpin glycosidases"/>
    <property type="match status" value="1"/>
</dbReference>
<reference evidence="3" key="1">
    <citation type="submission" date="2025-08" db="UniProtKB">
        <authorList>
            <consortium name="RefSeq"/>
        </authorList>
    </citation>
    <scope>IDENTIFICATION</scope>
    <source>
        <tissue evidence="3">Whole sample</tissue>
    </source>
</reference>
<gene>
    <name evidence="3" type="primary">LOC111130680</name>
</gene>
<protein>
    <submittedName>
        <fullName evidence="3">Mannan endo-1,6-alpha-mannosidase C1198.06c</fullName>
    </submittedName>
</protein>
<accession>A0A8B8E023</accession>
<sequence>MAAMNSAVILTLVIGCFVAQTAGDENSTCSVEMFGGDHNAYLACITQFAHQCNWFPSPIAGLYSYQVWNGYDGFWQNGAVLETMANYMEFAKHQRYLSVVKGSHRDLYSLMEAYGPYPSFDDMGWYGLSYARIYELFGFPEFLQTAIDIFNWCWKTGWDSSGKCQGGMWFDNNVNAKVAITNVQMYHIAAKLYRLTNNTEFINKLNKIEKFLSVNKFINNSTYLLYDGIDLETCQTSNSTGFTYETGVLIGALSELYRQTNNRSYIELAGNMTSAVIEFNTNKSTGVFTETNCDPSCDDDAKMFKGIFVRNLRYYMDTVDNATIRDKYQKWMEFQIQANLKNNICNEDPISKCYIVFKDGPPSFKVTGPVFDSDWNGPFSYGAPMQQTSVLDLFVASVLPGTKCSGVFCTYDPHIPSPKPMSCSSRPCPPGEDCCQYMHKESYTCCDKSQKCNNKGVCV</sequence>
<keyword evidence="2" id="KW-1185">Reference proteome</keyword>
<dbReference type="GeneID" id="111130680"/>
<evidence type="ECO:0000313" key="3">
    <source>
        <dbReference type="RefSeq" id="XP_022333580.1"/>
    </source>
</evidence>
<name>A0A8B8E023_CRAVI</name>
<feature type="chain" id="PRO_5034581320" evidence="1">
    <location>
        <begin position="24"/>
        <end position="459"/>
    </location>
</feature>
<dbReference type="KEGG" id="cvn:111130680"/>
<dbReference type="InterPro" id="IPR008928">
    <property type="entry name" value="6-hairpin_glycosidase_sf"/>
</dbReference>
<organism evidence="2 3">
    <name type="scientific">Crassostrea virginica</name>
    <name type="common">Eastern oyster</name>
    <dbReference type="NCBI Taxonomy" id="6565"/>
    <lineage>
        <taxon>Eukaryota</taxon>
        <taxon>Metazoa</taxon>
        <taxon>Spiralia</taxon>
        <taxon>Lophotrochozoa</taxon>
        <taxon>Mollusca</taxon>
        <taxon>Bivalvia</taxon>
        <taxon>Autobranchia</taxon>
        <taxon>Pteriomorphia</taxon>
        <taxon>Ostreida</taxon>
        <taxon>Ostreoidea</taxon>
        <taxon>Ostreidae</taxon>
        <taxon>Crassostrea</taxon>
    </lineage>
</organism>
<dbReference type="AlphaFoldDB" id="A0A8B8E023"/>
<dbReference type="InterPro" id="IPR005198">
    <property type="entry name" value="Glyco_hydro_76"/>
</dbReference>
<dbReference type="OrthoDB" id="9984024at2759"/>
<keyword evidence="1" id="KW-0732">Signal</keyword>